<keyword evidence="5" id="KW-0256">Endoplasmic reticulum</keyword>
<evidence type="ECO:0000256" key="6">
    <source>
        <dbReference type="ARBA" id="ARBA00022989"/>
    </source>
</evidence>
<dbReference type="AlphaFoldDB" id="A0A2P6NMX7"/>
<evidence type="ECO:0000313" key="11">
    <source>
        <dbReference type="Proteomes" id="UP000241769"/>
    </source>
</evidence>
<feature type="transmembrane region" description="Helical" evidence="9">
    <location>
        <begin position="37"/>
        <end position="59"/>
    </location>
</feature>
<dbReference type="GO" id="GO:0006465">
    <property type="term" value="P:signal peptide processing"/>
    <property type="evidence" value="ECO:0007669"/>
    <property type="project" value="InterPro"/>
</dbReference>
<evidence type="ECO:0000256" key="4">
    <source>
        <dbReference type="ARBA" id="ARBA00022692"/>
    </source>
</evidence>
<dbReference type="STRING" id="1890364.A0A2P6NMX7"/>
<dbReference type="GO" id="GO:0005787">
    <property type="term" value="C:signal peptidase complex"/>
    <property type="evidence" value="ECO:0007669"/>
    <property type="project" value="InterPro"/>
</dbReference>
<reference evidence="10 11" key="1">
    <citation type="journal article" date="2018" name="Genome Biol. Evol.">
        <title>Multiple Roots of Fruiting Body Formation in Amoebozoa.</title>
        <authorList>
            <person name="Hillmann F."/>
            <person name="Forbes G."/>
            <person name="Novohradska S."/>
            <person name="Ferling I."/>
            <person name="Riege K."/>
            <person name="Groth M."/>
            <person name="Westermann M."/>
            <person name="Marz M."/>
            <person name="Spaller T."/>
            <person name="Winckler T."/>
            <person name="Schaap P."/>
            <person name="Glockner G."/>
        </authorList>
    </citation>
    <scope>NUCLEOTIDE SEQUENCE [LARGE SCALE GENOMIC DNA]</scope>
    <source>
        <strain evidence="10 11">Jena</strain>
    </source>
</reference>
<keyword evidence="11" id="KW-1185">Reference proteome</keyword>
<evidence type="ECO:0000256" key="5">
    <source>
        <dbReference type="ARBA" id="ARBA00022824"/>
    </source>
</evidence>
<comment type="caution">
    <text evidence="10">The sequence shown here is derived from an EMBL/GenBank/DDBJ whole genome shotgun (WGS) entry which is preliminary data.</text>
</comment>
<evidence type="ECO:0000256" key="1">
    <source>
        <dbReference type="ARBA" id="ARBA00004477"/>
    </source>
</evidence>
<keyword evidence="4 9" id="KW-0812">Transmembrane</keyword>
<dbReference type="PANTHER" id="PTHR13202">
    <property type="entry name" value="MICROSOMAL SIGNAL PEPTIDASE 12 KDA SUBUNIT"/>
    <property type="match status" value="1"/>
</dbReference>
<comment type="similarity">
    <text evidence="2">Belongs to the SPCS1 family.</text>
</comment>
<comment type="subcellular location">
    <subcellularLocation>
        <location evidence="1">Endoplasmic reticulum membrane</location>
        <topology evidence="1">Multi-pass membrane protein</topology>
    </subcellularLocation>
</comment>
<evidence type="ECO:0000313" key="10">
    <source>
        <dbReference type="EMBL" id="PRP85282.1"/>
    </source>
</evidence>
<accession>A0A2P6NMX7</accession>
<evidence type="ECO:0000256" key="2">
    <source>
        <dbReference type="ARBA" id="ARBA00005245"/>
    </source>
</evidence>
<gene>
    <name evidence="10" type="ORF">PROFUN_06884</name>
</gene>
<dbReference type="InParanoid" id="A0A2P6NMX7"/>
<feature type="transmembrane region" description="Helical" evidence="9">
    <location>
        <begin position="12"/>
        <end position="31"/>
    </location>
</feature>
<dbReference type="EMBL" id="MDYQ01000047">
    <property type="protein sequence ID" value="PRP85282.1"/>
    <property type="molecule type" value="Genomic_DNA"/>
</dbReference>
<keyword evidence="7 9" id="KW-0472">Membrane</keyword>
<evidence type="ECO:0000256" key="7">
    <source>
        <dbReference type="ARBA" id="ARBA00023136"/>
    </source>
</evidence>
<protein>
    <recommendedName>
        <fullName evidence="3">Signal peptidase complex subunit 1</fullName>
    </recommendedName>
</protein>
<dbReference type="FunCoup" id="A0A2P6NMX7">
    <property type="interactions" value="83"/>
</dbReference>
<dbReference type="Proteomes" id="UP000241769">
    <property type="component" value="Unassembled WGS sequence"/>
</dbReference>
<dbReference type="PANTHER" id="PTHR13202:SF0">
    <property type="entry name" value="SIGNAL PEPTIDASE COMPLEX SUBUNIT 1"/>
    <property type="match status" value="1"/>
</dbReference>
<evidence type="ECO:0000256" key="3">
    <source>
        <dbReference type="ARBA" id="ARBA00017059"/>
    </source>
</evidence>
<dbReference type="OrthoDB" id="263893at2759"/>
<name>A0A2P6NMX7_9EUKA</name>
<evidence type="ECO:0000256" key="8">
    <source>
        <dbReference type="ARBA" id="ARBA00045204"/>
    </source>
</evidence>
<dbReference type="Pfam" id="PF06645">
    <property type="entry name" value="SPC12"/>
    <property type="match status" value="1"/>
</dbReference>
<comment type="function">
    <text evidence="8">Component of the signal peptidase complex (SPC) which catalyzes the cleavage of N-terminal signal sequences from nascent proteins as they are translocated into the lumen of the endoplasmic reticulum. Dispensable for SPC enzymatic activity.</text>
</comment>
<dbReference type="GO" id="GO:0045047">
    <property type="term" value="P:protein targeting to ER"/>
    <property type="evidence" value="ECO:0007669"/>
    <property type="project" value="TreeGrafter"/>
</dbReference>
<proteinExistence type="inferred from homology"/>
<evidence type="ECO:0000256" key="9">
    <source>
        <dbReference type="SAM" id="Phobius"/>
    </source>
</evidence>
<dbReference type="InterPro" id="IPR009542">
    <property type="entry name" value="Spc1/SPCS1"/>
</dbReference>
<sequence length="80" mass="9242">MDLKGQKLAERMYQIIIGVFAAVGWIIGFVIQDFFFTMVMFVVGCLLATILTVPEWGYLNRNPHKWLPKIQDPVITEIKK</sequence>
<keyword evidence="6 9" id="KW-1133">Transmembrane helix</keyword>
<organism evidence="10 11">
    <name type="scientific">Planoprotostelium fungivorum</name>
    <dbReference type="NCBI Taxonomy" id="1890364"/>
    <lineage>
        <taxon>Eukaryota</taxon>
        <taxon>Amoebozoa</taxon>
        <taxon>Evosea</taxon>
        <taxon>Variosea</taxon>
        <taxon>Cavosteliida</taxon>
        <taxon>Cavosteliaceae</taxon>
        <taxon>Planoprotostelium</taxon>
    </lineage>
</organism>